<feature type="region of interest" description="Disordered" evidence="1">
    <location>
        <begin position="816"/>
        <end position="843"/>
    </location>
</feature>
<feature type="compositionally biased region" description="Polar residues" evidence="1">
    <location>
        <begin position="933"/>
        <end position="945"/>
    </location>
</feature>
<keyword evidence="3" id="KW-1185">Reference proteome</keyword>
<accession>A0A0N1I1H6</accession>
<dbReference type="AlphaFoldDB" id="A0A0N1I1H6"/>
<dbReference type="OMA" id="HEHEWIF"/>
<feature type="region of interest" description="Disordered" evidence="1">
    <location>
        <begin position="929"/>
        <end position="954"/>
    </location>
</feature>
<comment type="caution">
    <text evidence="2">The sequence shown here is derived from an EMBL/GenBank/DDBJ whole genome shotgun (WGS) entry which is preliminary data.</text>
</comment>
<feature type="compositionally biased region" description="Basic and acidic residues" evidence="1">
    <location>
        <begin position="479"/>
        <end position="496"/>
    </location>
</feature>
<evidence type="ECO:0000313" key="3">
    <source>
        <dbReference type="Proteomes" id="UP000038009"/>
    </source>
</evidence>
<dbReference type="Proteomes" id="UP000038009">
    <property type="component" value="Unassembled WGS sequence"/>
</dbReference>
<feature type="compositionally biased region" description="Low complexity" evidence="1">
    <location>
        <begin position="516"/>
        <end position="530"/>
    </location>
</feature>
<feature type="compositionally biased region" description="Low complexity" evidence="1">
    <location>
        <begin position="498"/>
        <end position="507"/>
    </location>
</feature>
<reference evidence="2 3" key="1">
    <citation type="journal article" date="2015" name="PLoS Pathog.">
        <title>Leptomonas seymouri: Adaptations to the Dixenous Life Cycle Analyzed by Genome Sequencing, Transcriptome Profiling and Co-infection with Leishmania donovani.</title>
        <authorList>
            <person name="Kraeva N."/>
            <person name="Butenko A."/>
            <person name="Hlavacova J."/>
            <person name="Kostygov A."/>
            <person name="Myskova J."/>
            <person name="Grybchuk D."/>
            <person name="Lestinova T."/>
            <person name="Votypka J."/>
            <person name="Volf P."/>
            <person name="Opperdoes F."/>
            <person name="Flegontov P."/>
            <person name="Lukes J."/>
            <person name="Yurchenko V."/>
        </authorList>
    </citation>
    <scope>NUCLEOTIDE SEQUENCE [LARGE SCALE GENOMIC DNA]</scope>
    <source>
        <strain evidence="2 3">ATCC 30220</strain>
    </source>
</reference>
<feature type="region of interest" description="Disordered" evidence="1">
    <location>
        <begin position="460"/>
        <end position="579"/>
    </location>
</feature>
<dbReference type="OrthoDB" id="265729at2759"/>
<dbReference type="VEuPathDB" id="TriTrypDB:Lsey_0217_0060"/>
<evidence type="ECO:0000256" key="1">
    <source>
        <dbReference type="SAM" id="MobiDB-lite"/>
    </source>
</evidence>
<protein>
    <submittedName>
        <fullName evidence="2">Uncharacterized protein</fullName>
    </submittedName>
</protein>
<sequence length="1016" mass="108203">MRGCVYRAVAVGEAERASALPALEAWRWNVSHGSGRGSLTLTHCPHQPLPQRTRHGLHVCPSRCANQNLAGARTLTCRQGGQRVSPPPLGHASWPPKQLCRPCLHVQRGNTLARRQSCAADRGEISLRAAHATCFAARWYSTREEDEAAIRVTVTSATLFTELMRLFPCSAAYSAWRQNIDGSGSAIAASGSVQPWPASPARRAGPHSDVTHTRCSGGYDWRLLYLVRCTPPSLRCPPAARNGTQRVRELAEAPAQHDAGTCGEAAAARSFDTPAWGATDEGRAAYLWGRYVLSMYPTPACAGARESEVQRAFHCWPRPATYALYYTAADAPASTPDRPGAFGGSPRAARGACRGGWKASVAEANADLRAAEALEVRPEDWQVVGCLYAIPGLPQPPPIALASLPPVTLAAPPAKRRDCVAVGASEVMFADAAVHDASHAALLTGSVCSLHDYHCQLCGGADQTSEGGRDGSTPGTSSPRERLSTPPQRREEDGGRRPGAPVAGAVRSGHAGQGRAPTPAAPFQFPFPDFFSREVTPRGSGRCGGGDRWGAPLDMPSDPLEGPAQHAPPPGGLGSLQQRLPVPAPERCLTLRLSGPRIITSDSPNKPHWRCVPASDFLQHFAHLHALQAPTAVVGAAMCSPADAVEGVTDPSSSLKPLTLGNVGATAPSTAAYIARNFGVGVLLVHERQWIYFQYLCHTHPVAAAFVGGRETGTHTPADDAARPAAAEGTAFAHPGDHARSAYVSHCYCFLHPPCQLSMEDMEGGILAADPATAPPGAAPPPPLPCTWLVHLSADVKWQRLLDKLLIQSQKAAAGRERRSPCDVSHMDAATPGVGDTDAGQRGADPLEEELPHAAGPNCGAEDALEDCTAFDAAAAEALENERREYEDDLCSDTHRRAAANERSVCRAYEVELLRRYLRHTMPHQACRLPPQHTCQRNGQTSAPLSSAAGRSTSAGAPCNPRIIAVSPFPRSTDLLRNRLWFTKPFTLAEEMRYGTVVKYGAAELAVPRAHPCHVT</sequence>
<gene>
    <name evidence="2" type="ORF">ABL78_5969</name>
</gene>
<evidence type="ECO:0000313" key="2">
    <source>
        <dbReference type="EMBL" id="KPI84978.1"/>
    </source>
</evidence>
<name>A0A0N1I1H6_LEPSE</name>
<proteinExistence type="predicted"/>
<dbReference type="EMBL" id="LJSK01000217">
    <property type="protein sequence ID" value="KPI84978.1"/>
    <property type="molecule type" value="Genomic_DNA"/>
</dbReference>
<organism evidence="2 3">
    <name type="scientific">Leptomonas seymouri</name>
    <dbReference type="NCBI Taxonomy" id="5684"/>
    <lineage>
        <taxon>Eukaryota</taxon>
        <taxon>Discoba</taxon>
        <taxon>Euglenozoa</taxon>
        <taxon>Kinetoplastea</taxon>
        <taxon>Metakinetoplastina</taxon>
        <taxon>Trypanosomatida</taxon>
        <taxon>Trypanosomatidae</taxon>
        <taxon>Leishmaniinae</taxon>
        <taxon>Leptomonas</taxon>
    </lineage>
</organism>